<evidence type="ECO:0000256" key="3">
    <source>
        <dbReference type="HAMAP-Rule" id="MF_02071"/>
    </source>
</evidence>
<dbReference type="AlphaFoldDB" id="A0A1H1MBC8"/>
<evidence type="ECO:0000256" key="1">
    <source>
        <dbReference type="ARBA" id="ARBA00023239"/>
    </source>
</evidence>
<comment type="function">
    <text evidence="3">Lytic transglycosylase with a strong preference for naked glycan strands that lack stem peptides.</text>
</comment>
<dbReference type="NCBIfam" id="TIGR00413">
    <property type="entry name" value="rlpA"/>
    <property type="match status" value="1"/>
</dbReference>
<evidence type="ECO:0000256" key="2">
    <source>
        <dbReference type="ARBA" id="ARBA00023316"/>
    </source>
</evidence>
<dbReference type="Gene3D" id="2.40.40.10">
    <property type="entry name" value="RlpA-like domain"/>
    <property type="match status" value="1"/>
</dbReference>
<evidence type="ECO:0000259" key="5">
    <source>
        <dbReference type="Pfam" id="PF03330"/>
    </source>
</evidence>
<sequence length="182" mass="19825">MASGAKPFYSDLANHSPIIVPKHSKRSGGDPPLSGRRYRVHCKKPDELEMYSMHVTVKPLVALLLLAVMSGCSIAPKPGSGGQWVGHTEAGQASYYADKFQNRQTASGELYKAGRKTAAHRTLPFGSKVKVTNVRNGRSVVVRINDRGPFVRGRVIDLSRSSFARIGDISAGLLKVRIEVVR</sequence>
<dbReference type="InterPro" id="IPR034718">
    <property type="entry name" value="RlpA"/>
</dbReference>
<dbReference type="InterPro" id="IPR012997">
    <property type="entry name" value="RplA"/>
</dbReference>
<keyword evidence="2 3" id="KW-0961">Cell wall biogenesis/degradation</keyword>
<evidence type="ECO:0000313" key="6">
    <source>
        <dbReference type="EMBL" id="SDR84078.1"/>
    </source>
</evidence>
<evidence type="ECO:0000313" key="7">
    <source>
        <dbReference type="Proteomes" id="UP000243426"/>
    </source>
</evidence>
<dbReference type="EC" id="4.2.2.-" evidence="3"/>
<dbReference type="Proteomes" id="UP000243426">
    <property type="component" value="Chromosome I"/>
</dbReference>
<dbReference type="InterPro" id="IPR009009">
    <property type="entry name" value="RlpA-like_DPBB"/>
</dbReference>
<dbReference type="PANTHER" id="PTHR34183">
    <property type="entry name" value="ENDOLYTIC PEPTIDOGLYCAN TRANSGLYCOSYLASE RLPA"/>
    <property type="match status" value="1"/>
</dbReference>
<organism evidence="6 7">
    <name type="scientific">Halopseudomonas litoralis</name>
    <dbReference type="NCBI Taxonomy" id="797277"/>
    <lineage>
        <taxon>Bacteria</taxon>
        <taxon>Pseudomonadati</taxon>
        <taxon>Pseudomonadota</taxon>
        <taxon>Gammaproteobacteria</taxon>
        <taxon>Pseudomonadales</taxon>
        <taxon>Pseudomonadaceae</taxon>
        <taxon>Halopseudomonas</taxon>
    </lineage>
</organism>
<keyword evidence="7" id="KW-1185">Reference proteome</keyword>
<keyword evidence="1 3" id="KW-0456">Lyase</keyword>
<accession>A0A1H1MBC8</accession>
<comment type="similarity">
    <text evidence="3 4">Belongs to the RlpA family.</text>
</comment>
<keyword evidence="6" id="KW-0449">Lipoprotein</keyword>
<feature type="domain" description="RlpA-like protein double-psi beta-barrel" evidence="5">
    <location>
        <begin position="88"/>
        <end position="178"/>
    </location>
</feature>
<dbReference type="GO" id="GO:0071555">
    <property type="term" value="P:cell wall organization"/>
    <property type="evidence" value="ECO:0007669"/>
    <property type="project" value="UniProtKB-KW"/>
</dbReference>
<dbReference type="InterPro" id="IPR036908">
    <property type="entry name" value="RlpA-like_sf"/>
</dbReference>
<dbReference type="GO" id="GO:0000270">
    <property type="term" value="P:peptidoglycan metabolic process"/>
    <property type="evidence" value="ECO:0007669"/>
    <property type="project" value="UniProtKB-UniRule"/>
</dbReference>
<name>A0A1H1MBC8_9GAMM</name>
<dbReference type="HAMAP" id="MF_02071">
    <property type="entry name" value="RlpA"/>
    <property type="match status" value="1"/>
</dbReference>
<proteinExistence type="inferred from homology"/>
<dbReference type="Pfam" id="PF03330">
    <property type="entry name" value="DPBB_1"/>
    <property type="match status" value="1"/>
</dbReference>
<dbReference type="PANTHER" id="PTHR34183:SF8">
    <property type="entry name" value="ENDOLYTIC PEPTIDOGLYCAN TRANSGLYCOSYLASE RLPA-RELATED"/>
    <property type="match status" value="1"/>
</dbReference>
<protein>
    <recommendedName>
        <fullName evidence="3">Endolytic peptidoglycan transglycosylase RlpA</fullName>
        <ecNumber evidence="3">4.2.2.-</ecNumber>
    </recommendedName>
</protein>
<dbReference type="SUPFAM" id="SSF50685">
    <property type="entry name" value="Barwin-like endoglucanases"/>
    <property type="match status" value="1"/>
</dbReference>
<gene>
    <name evidence="3" type="primary">rlpA</name>
    <name evidence="6" type="ORF">SAMN05216198_0568</name>
</gene>
<dbReference type="STRING" id="797277.SAMN05216198_0568"/>
<reference evidence="7" key="1">
    <citation type="submission" date="2016-10" db="EMBL/GenBank/DDBJ databases">
        <authorList>
            <person name="Varghese N."/>
            <person name="Submissions S."/>
        </authorList>
    </citation>
    <scope>NUCLEOTIDE SEQUENCE [LARGE SCALE GENOMIC DNA]</scope>
    <source>
        <strain evidence="7">2SM5</strain>
    </source>
</reference>
<dbReference type="GO" id="GO:0008932">
    <property type="term" value="F:lytic endotransglycosylase activity"/>
    <property type="evidence" value="ECO:0007669"/>
    <property type="project" value="UniProtKB-UniRule"/>
</dbReference>
<evidence type="ECO:0000256" key="4">
    <source>
        <dbReference type="RuleBase" id="RU003495"/>
    </source>
</evidence>
<dbReference type="EMBL" id="LT629748">
    <property type="protein sequence ID" value="SDR84078.1"/>
    <property type="molecule type" value="Genomic_DNA"/>
</dbReference>
<dbReference type="CDD" id="cd22268">
    <property type="entry name" value="DPBB_RlpA-like"/>
    <property type="match status" value="1"/>
</dbReference>